<feature type="domain" description="N-acetyltransferase" evidence="1">
    <location>
        <begin position="1"/>
        <end position="159"/>
    </location>
</feature>
<comment type="caution">
    <text evidence="2">The sequence shown here is derived from an EMBL/GenBank/DDBJ whole genome shotgun (WGS) entry which is preliminary data.</text>
</comment>
<dbReference type="SUPFAM" id="SSF55729">
    <property type="entry name" value="Acyl-CoA N-acyltransferases (Nat)"/>
    <property type="match status" value="2"/>
</dbReference>
<dbReference type="InterPro" id="IPR016181">
    <property type="entry name" value="Acyl_CoA_acyltransferase"/>
</dbReference>
<dbReference type="Pfam" id="PF00583">
    <property type="entry name" value="Acetyltransf_1"/>
    <property type="match status" value="1"/>
</dbReference>
<dbReference type="EMBL" id="BAAAPB010000002">
    <property type="protein sequence ID" value="GAA1966317.1"/>
    <property type="molecule type" value="Genomic_DNA"/>
</dbReference>
<dbReference type="CDD" id="cd04301">
    <property type="entry name" value="NAT_SF"/>
    <property type="match status" value="1"/>
</dbReference>
<evidence type="ECO:0000259" key="1">
    <source>
        <dbReference type="PROSITE" id="PS51186"/>
    </source>
</evidence>
<accession>A0ABN2RC39</accession>
<dbReference type="Proteomes" id="UP001500571">
    <property type="component" value="Unassembled WGS sequence"/>
</dbReference>
<dbReference type="PROSITE" id="PS51186">
    <property type="entry name" value="GNAT"/>
    <property type="match status" value="1"/>
</dbReference>
<organism evidence="2 3">
    <name type="scientific">Nocardioides panacihumi</name>
    <dbReference type="NCBI Taxonomy" id="400774"/>
    <lineage>
        <taxon>Bacteria</taxon>
        <taxon>Bacillati</taxon>
        <taxon>Actinomycetota</taxon>
        <taxon>Actinomycetes</taxon>
        <taxon>Propionibacteriales</taxon>
        <taxon>Nocardioidaceae</taxon>
        <taxon>Nocardioides</taxon>
    </lineage>
</organism>
<sequence length="338" mass="36607">MDIVIVDPHDEDVLASWHGVLHAVDQADRPATADTWSLDEVRAELRQDSGYWRRLAFVARDAGRTVGAAWLALSLQDNRHRGELFVAVLPSARRRGVGTALLDHLEDIARTEGRTVAGAESDWPTVAGPKGAGWPGPEFLAGRGYEQVLLDVQRRLSLPVPSGLLDELAAQAGAHTDGYELRSWVGPVPEEHVAGWAALDASLETEAPTGGLDLEPRAAAIAKVREDEQLFAAQGRTSYATVALDAAGEVVAYTQIARSRDGTGKAYQEGTLVRRDHRGHRLGLAVKVANLRLLQDAGLGDVDRLVTYNAASNEHMIAVNEALGFRVVEWAGEFQKRL</sequence>
<evidence type="ECO:0000313" key="2">
    <source>
        <dbReference type="EMBL" id="GAA1966317.1"/>
    </source>
</evidence>
<proteinExistence type="predicted"/>
<name>A0ABN2RC39_9ACTN</name>
<protein>
    <submittedName>
        <fullName evidence="2">GNAT family N-acetyltransferase</fullName>
    </submittedName>
</protein>
<dbReference type="RefSeq" id="WP_344045738.1">
    <property type="nucleotide sequence ID" value="NZ_BAAAPB010000002.1"/>
</dbReference>
<dbReference type="Gene3D" id="3.40.630.30">
    <property type="match status" value="1"/>
</dbReference>
<dbReference type="InterPro" id="IPR000182">
    <property type="entry name" value="GNAT_dom"/>
</dbReference>
<gene>
    <name evidence="2" type="ORF">GCM10009798_28340</name>
</gene>
<keyword evidence="3" id="KW-1185">Reference proteome</keyword>
<reference evidence="2 3" key="1">
    <citation type="journal article" date="2019" name="Int. J. Syst. Evol. Microbiol.">
        <title>The Global Catalogue of Microorganisms (GCM) 10K type strain sequencing project: providing services to taxonomists for standard genome sequencing and annotation.</title>
        <authorList>
            <consortium name="The Broad Institute Genomics Platform"/>
            <consortium name="The Broad Institute Genome Sequencing Center for Infectious Disease"/>
            <person name="Wu L."/>
            <person name="Ma J."/>
        </authorList>
    </citation>
    <scope>NUCLEOTIDE SEQUENCE [LARGE SCALE GENOMIC DNA]</scope>
    <source>
        <strain evidence="2 3">JCM 15309</strain>
    </source>
</reference>
<evidence type="ECO:0000313" key="3">
    <source>
        <dbReference type="Proteomes" id="UP001500571"/>
    </source>
</evidence>